<dbReference type="GO" id="GO:0000460">
    <property type="term" value="P:maturation of 5.8S rRNA"/>
    <property type="evidence" value="ECO:0007669"/>
    <property type="project" value="TreeGrafter"/>
</dbReference>
<dbReference type="PROSITE" id="PS51192">
    <property type="entry name" value="HELICASE_ATP_BIND_1"/>
    <property type="match status" value="1"/>
</dbReference>
<sequence length="568" mass="65187">MDVHSSNVGLMTGDACYNQEAAILIMTTEILHSILFKGSQLLREVKWVIFDEVHYMRDKERGVVWEETIVLLPESVKLIFLSATIPNSIEFANWIAKIKNSPCHVISTNFRPTPLRHYLFPSGGNHLILVQNELRKFQYNNVKHALESINETDNTAEPKKKRRFKEDSNQLTNQELDIKKLLNLCISSKYLPIIVFAFSKKEVENNAQIFCNLDLTTEQEKIAIEEVYNSALEIVSSEDRKLPQFSTHLAYLRTGIGVHHGGLLPIIKEITEILFQENLLKILFSTETFSMGINMPARSVIFTGLQKFDGERQRMITPGEYTQMSGRAGRRGIDTRGYSIVLLTSKYKEEQLERLFTGSALMLSSQFYLKYSTILNLLRIQGLSPMFIIKKSFFKFQLGSKRLQLEEDLKDLNKKIANLNVPAMYNTVFYNASNVNEDPDKIKLDERILLMLDTTNYDLAKYSIETYLEMGLSDYYAMVNANLNNFSSALMMPTFDWLSGKSFSYICSTYKLYEGTIVRSFKRIEEVLQEACSVAHLLGSTSLEELLIETLKLHRHGIIFTSSLYLVE</sequence>
<dbReference type="SMART" id="SM01142">
    <property type="entry name" value="DSHCT"/>
    <property type="match status" value="1"/>
</dbReference>
<dbReference type="Pfam" id="PF00271">
    <property type="entry name" value="Helicase_C"/>
    <property type="match status" value="1"/>
</dbReference>
<dbReference type="PANTHER" id="PTHR12131">
    <property type="entry name" value="ATP-DEPENDENT RNA AND DNA HELICASE"/>
    <property type="match status" value="1"/>
</dbReference>
<feature type="domain" description="Helicase C-terminal" evidence="6">
    <location>
        <begin position="177"/>
        <end position="378"/>
    </location>
</feature>
<dbReference type="OrthoDB" id="64767at2759"/>
<dbReference type="InterPro" id="IPR014001">
    <property type="entry name" value="Helicase_ATP-bd"/>
</dbReference>
<dbReference type="Pfam" id="PF00270">
    <property type="entry name" value="DEAD"/>
    <property type="match status" value="1"/>
</dbReference>
<dbReference type="GO" id="GO:0005634">
    <property type="term" value="C:nucleus"/>
    <property type="evidence" value="ECO:0007669"/>
    <property type="project" value="TreeGrafter"/>
</dbReference>
<organism evidence="7 8">
    <name type="scientific">Dermatophagoides pteronyssinus</name>
    <name type="common">European house dust mite</name>
    <dbReference type="NCBI Taxonomy" id="6956"/>
    <lineage>
        <taxon>Eukaryota</taxon>
        <taxon>Metazoa</taxon>
        <taxon>Ecdysozoa</taxon>
        <taxon>Arthropoda</taxon>
        <taxon>Chelicerata</taxon>
        <taxon>Arachnida</taxon>
        <taxon>Acari</taxon>
        <taxon>Acariformes</taxon>
        <taxon>Sarcoptiformes</taxon>
        <taxon>Astigmata</taxon>
        <taxon>Psoroptidia</taxon>
        <taxon>Analgoidea</taxon>
        <taxon>Pyroglyphidae</taxon>
        <taxon>Dermatophagoidinae</taxon>
        <taxon>Dermatophagoides</taxon>
    </lineage>
</organism>
<dbReference type="Proteomes" id="UP000515146">
    <property type="component" value="Unplaced"/>
</dbReference>
<dbReference type="Gene3D" id="1.10.3380.30">
    <property type="match status" value="1"/>
</dbReference>
<dbReference type="Pfam" id="PF08148">
    <property type="entry name" value="DSHCT"/>
    <property type="match status" value="1"/>
</dbReference>
<dbReference type="PROSITE" id="PS51194">
    <property type="entry name" value="HELICASE_CTER"/>
    <property type="match status" value="1"/>
</dbReference>
<evidence type="ECO:0000259" key="6">
    <source>
        <dbReference type="PROSITE" id="PS51194"/>
    </source>
</evidence>
<evidence type="ECO:0000256" key="4">
    <source>
        <dbReference type="ARBA" id="ARBA00022840"/>
    </source>
</evidence>
<keyword evidence="7" id="KW-1185">Reference proteome</keyword>
<dbReference type="KEGG" id="dpte:113796123"/>
<dbReference type="PANTHER" id="PTHR12131:SF7">
    <property type="entry name" value="EXOSOME RNA HELICASE MTR4"/>
    <property type="match status" value="1"/>
</dbReference>
<keyword evidence="1" id="KW-0547">Nucleotide-binding</keyword>
<dbReference type="InterPro" id="IPR012961">
    <property type="entry name" value="Ski2/MTR4_C"/>
</dbReference>
<dbReference type="GO" id="GO:0016787">
    <property type="term" value="F:hydrolase activity"/>
    <property type="evidence" value="ECO:0007669"/>
    <property type="project" value="UniProtKB-KW"/>
</dbReference>
<name>A0A6P6YBY9_DERPT</name>
<evidence type="ECO:0000256" key="1">
    <source>
        <dbReference type="ARBA" id="ARBA00022741"/>
    </source>
</evidence>
<dbReference type="AlphaFoldDB" id="A0A6P6YBY9"/>
<dbReference type="SMART" id="SM00490">
    <property type="entry name" value="HELICc"/>
    <property type="match status" value="1"/>
</dbReference>
<evidence type="ECO:0000313" key="7">
    <source>
        <dbReference type="Proteomes" id="UP000515146"/>
    </source>
</evidence>
<dbReference type="CDD" id="cd18795">
    <property type="entry name" value="SF2_C_Ski2"/>
    <property type="match status" value="1"/>
</dbReference>
<evidence type="ECO:0000256" key="3">
    <source>
        <dbReference type="ARBA" id="ARBA00022806"/>
    </source>
</evidence>
<dbReference type="InterPro" id="IPR027417">
    <property type="entry name" value="P-loop_NTPase"/>
</dbReference>
<keyword evidence="2" id="KW-0378">Hydrolase</keyword>
<dbReference type="GO" id="GO:0005524">
    <property type="term" value="F:ATP binding"/>
    <property type="evidence" value="ECO:0007669"/>
    <property type="project" value="UniProtKB-KW"/>
</dbReference>
<dbReference type="InParanoid" id="A0A6P6YBY9"/>
<dbReference type="SUPFAM" id="SSF52540">
    <property type="entry name" value="P-loop containing nucleoside triphosphate hydrolases"/>
    <property type="match status" value="2"/>
</dbReference>
<dbReference type="Gene3D" id="3.40.50.300">
    <property type="entry name" value="P-loop containing nucleotide triphosphate hydrolases"/>
    <property type="match status" value="2"/>
</dbReference>
<dbReference type="InterPro" id="IPR001650">
    <property type="entry name" value="Helicase_C-like"/>
</dbReference>
<evidence type="ECO:0000256" key="2">
    <source>
        <dbReference type="ARBA" id="ARBA00022801"/>
    </source>
</evidence>
<dbReference type="GO" id="GO:0003676">
    <property type="term" value="F:nucleic acid binding"/>
    <property type="evidence" value="ECO:0007669"/>
    <property type="project" value="InterPro"/>
</dbReference>
<proteinExistence type="predicted"/>
<reference evidence="8" key="1">
    <citation type="submission" date="2025-08" db="UniProtKB">
        <authorList>
            <consortium name="RefSeq"/>
        </authorList>
    </citation>
    <scope>IDENTIFICATION</scope>
    <source>
        <strain evidence="8">Airmid</strain>
    </source>
</reference>
<dbReference type="RefSeq" id="XP_027202164.1">
    <property type="nucleotide sequence ID" value="XM_027346363.1"/>
</dbReference>
<dbReference type="InterPro" id="IPR050699">
    <property type="entry name" value="RNA-DNA_Helicase"/>
</dbReference>
<gene>
    <name evidence="8" type="primary">LOC113796123</name>
</gene>
<dbReference type="OMA" id="ANWIAKI"/>
<protein>
    <submittedName>
        <fullName evidence="8">Uncharacterized helicase C17H9.02-like</fullName>
    </submittedName>
</protein>
<keyword evidence="4" id="KW-0067">ATP-binding</keyword>
<accession>A0A6P6YBY9</accession>
<dbReference type="InterPro" id="IPR011545">
    <property type="entry name" value="DEAD/DEAH_box_helicase_dom"/>
</dbReference>
<dbReference type="GO" id="GO:0004386">
    <property type="term" value="F:helicase activity"/>
    <property type="evidence" value="ECO:0007669"/>
    <property type="project" value="UniProtKB-KW"/>
</dbReference>
<feature type="domain" description="Helicase ATP-binding" evidence="5">
    <location>
        <begin position="1"/>
        <end position="103"/>
    </location>
</feature>
<keyword evidence="3" id="KW-0347">Helicase</keyword>
<evidence type="ECO:0000259" key="5">
    <source>
        <dbReference type="PROSITE" id="PS51192"/>
    </source>
</evidence>
<evidence type="ECO:0000313" key="8">
    <source>
        <dbReference type="RefSeq" id="XP_027202164.1"/>
    </source>
</evidence>